<organism evidence="1 2">
    <name type="scientific">Neotoma lepida</name>
    <name type="common">Desert woodrat</name>
    <dbReference type="NCBI Taxonomy" id="56216"/>
    <lineage>
        <taxon>Eukaryota</taxon>
        <taxon>Metazoa</taxon>
        <taxon>Chordata</taxon>
        <taxon>Craniata</taxon>
        <taxon>Vertebrata</taxon>
        <taxon>Euteleostomi</taxon>
        <taxon>Mammalia</taxon>
        <taxon>Eutheria</taxon>
        <taxon>Euarchontoglires</taxon>
        <taxon>Glires</taxon>
        <taxon>Rodentia</taxon>
        <taxon>Myomorpha</taxon>
        <taxon>Muroidea</taxon>
        <taxon>Cricetidae</taxon>
        <taxon>Neotominae</taxon>
        <taxon>Neotoma</taxon>
    </lineage>
</organism>
<dbReference type="Proteomes" id="UP000092124">
    <property type="component" value="Unassembled WGS sequence"/>
</dbReference>
<accession>A0A1A6GMM9</accession>
<gene>
    <name evidence="1" type="ORF">A6R68_03992</name>
</gene>
<dbReference type="EMBL" id="LZPO01082812">
    <property type="protein sequence ID" value="OBS67466.1"/>
    <property type="molecule type" value="Genomic_DNA"/>
</dbReference>
<comment type="caution">
    <text evidence="1">The sequence shown here is derived from an EMBL/GenBank/DDBJ whole genome shotgun (WGS) entry which is preliminary data.</text>
</comment>
<protein>
    <submittedName>
        <fullName evidence="1">Uncharacterized protein</fullName>
    </submittedName>
</protein>
<reference evidence="1 2" key="1">
    <citation type="submission" date="2016-06" db="EMBL/GenBank/DDBJ databases">
        <title>The Draft Genome Sequence and Annotation of the Desert Woodrat Neotoma lepida.</title>
        <authorList>
            <person name="Campbell M."/>
            <person name="Oakeson K.F."/>
            <person name="Yandell M."/>
            <person name="Halpert J.R."/>
            <person name="Dearing D."/>
        </authorList>
    </citation>
    <scope>NUCLEOTIDE SEQUENCE [LARGE SCALE GENOMIC DNA]</scope>
    <source>
        <strain evidence="1">417</strain>
        <tissue evidence="1">Liver</tissue>
    </source>
</reference>
<evidence type="ECO:0000313" key="1">
    <source>
        <dbReference type="EMBL" id="OBS67466.1"/>
    </source>
</evidence>
<name>A0A1A6GMM9_NEOLE</name>
<keyword evidence="2" id="KW-1185">Reference proteome</keyword>
<sequence length="74" mass="8493">MREIKGQCYQPETFACSIEHCSVHYELVKNLQKEKIMRLADHRVSQSMSLMCSQVGVRVPEAPGPEETRELVTE</sequence>
<proteinExistence type="predicted"/>
<evidence type="ECO:0000313" key="2">
    <source>
        <dbReference type="Proteomes" id="UP000092124"/>
    </source>
</evidence>
<dbReference type="AlphaFoldDB" id="A0A1A6GMM9"/>